<dbReference type="Gene3D" id="3.20.20.80">
    <property type="entry name" value="Glycosidases"/>
    <property type="match status" value="1"/>
</dbReference>
<dbReference type="SUPFAM" id="SSF51445">
    <property type="entry name" value="(Trans)glycosidases"/>
    <property type="match status" value="1"/>
</dbReference>
<proteinExistence type="inferred from homology"/>
<reference evidence="3 4" key="1">
    <citation type="journal article" date="2020" name="Mol. Plant">
        <title>The Chromosome-Based Rubber Tree Genome Provides New Insights into Spurge Genome Evolution and Rubber Biosynthesis.</title>
        <authorList>
            <person name="Liu J."/>
            <person name="Shi C."/>
            <person name="Shi C.C."/>
            <person name="Li W."/>
            <person name="Zhang Q.J."/>
            <person name="Zhang Y."/>
            <person name="Li K."/>
            <person name="Lu H.F."/>
            <person name="Shi C."/>
            <person name="Zhu S.T."/>
            <person name="Xiao Z.Y."/>
            <person name="Nan H."/>
            <person name="Yue Y."/>
            <person name="Zhu X.G."/>
            <person name="Wu Y."/>
            <person name="Hong X.N."/>
            <person name="Fan G.Y."/>
            <person name="Tong Y."/>
            <person name="Zhang D."/>
            <person name="Mao C.L."/>
            <person name="Liu Y.L."/>
            <person name="Hao S.J."/>
            <person name="Liu W.Q."/>
            <person name="Lv M.Q."/>
            <person name="Zhang H.B."/>
            <person name="Liu Y."/>
            <person name="Hu-Tang G.R."/>
            <person name="Wang J.P."/>
            <person name="Wang J.H."/>
            <person name="Sun Y.H."/>
            <person name="Ni S.B."/>
            <person name="Chen W.B."/>
            <person name="Zhang X.C."/>
            <person name="Jiao Y.N."/>
            <person name="Eichler E.E."/>
            <person name="Li G.H."/>
            <person name="Liu X."/>
            <person name="Gao L.Z."/>
        </authorList>
    </citation>
    <scope>NUCLEOTIDE SEQUENCE [LARGE SCALE GENOMIC DNA]</scope>
    <source>
        <strain evidence="4">cv. GT1</strain>
        <tissue evidence="3">Leaf</tissue>
    </source>
</reference>
<dbReference type="InterPro" id="IPR001360">
    <property type="entry name" value="Glyco_hydro_1"/>
</dbReference>
<gene>
    <name evidence="3" type="ORF">GH714_016551</name>
</gene>
<dbReference type="EMBL" id="JAAGAX010000003">
    <property type="protein sequence ID" value="KAF2319504.1"/>
    <property type="molecule type" value="Genomic_DNA"/>
</dbReference>
<dbReference type="InterPro" id="IPR017853">
    <property type="entry name" value="GH"/>
</dbReference>
<comment type="caution">
    <text evidence="3">The sequence shown here is derived from an EMBL/GenBank/DDBJ whole genome shotgun (WGS) entry which is preliminary data.</text>
</comment>
<evidence type="ECO:0000313" key="3">
    <source>
        <dbReference type="EMBL" id="KAF2319504.1"/>
    </source>
</evidence>
<protein>
    <recommendedName>
        <fullName evidence="5">Beta-glucosidase</fullName>
    </recommendedName>
</protein>
<dbReference type="AlphaFoldDB" id="A0A6A6N2E1"/>
<name>A0A6A6N2E1_HEVBR</name>
<sequence>MNYLYGSNEPYSGLVTIEGEANTTGRGPSVWDIFTHESPERIKDHSNGDVAVDFYNRYKEDIQNVKAMGFDAFRLSISWPRVIPSGRRREGVNEEGIEFYNDVIDEF</sequence>
<dbReference type="PANTHER" id="PTHR10353">
    <property type="entry name" value="GLYCOSYL HYDROLASE"/>
    <property type="match status" value="1"/>
</dbReference>
<evidence type="ECO:0008006" key="5">
    <source>
        <dbReference type="Google" id="ProtNLM"/>
    </source>
</evidence>
<dbReference type="PANTHER" id="PTHR10353:SF323">
    <property type="entry name" value="LINAMARASE"/>
    <property type="match status" value="1"/>
</dbReference>
<comment type="similarity">
    <text evidence="1 2">Belongs to the glycosyl hydrolase 1 family.</text>
</comment>
<dbReference type="GO" id="GO:0008422">
    <property type="term" value="F:beta-glucosidase activity"/>
    <property type="evidence" value="ECO:0007669"/>
    <property type="project" value="TreeGrafter"/>
</dbReference>
<keyword evidence="4" id="KW-1185">Reference proteome</keyword>
<accession>A0A6A6N2E1</accession>
<dbReference type="GO" id="GO:0005975">
    <property type="term" value="P:carbohydrate metabolic process"/>
    <property type="evidence" value="ECO:0007669"/>
    <property type="project" value="InterPro"/>
</dbReference>
<evidence type="ECO:0000256" key="2">
    <source>
        <dbReference type="RuleBase" id="RU003690"/>
    </source>
</evidence>
<organism evidence="3 4">
    <name type="scientific">Hevea brasiliensis</name>
    <name type="common">Para rubber tree</name>
    <name type="synonym">Siphonia brasiliensis</name>
    <dbReference type="NCBI Taxonomy" id="3981"/>
    <lineage>
        <taxon>Eukaryota</taxon>
        <taxon>Viridiplantae</taxon>
        <taxon>Streptophyta</taxon>
        <taxon>Embryophyta</taxon>
        <taxon>Tracheophyta</taxon>
        <taxon>Spermatophyta</taxon>
        <taxon>Magnoliopsida</taxon>
        <taxon>eudicotyledons</taxon>
        <taxon>Gunneridae</taxon>
        <taxon>Pentapetalae</taxon>
        <taxon>rosids</taxon>
        <taxon>fabids</taxon>
        <taxon>Malpighiales</taxon>
        <taxon>Euphorbiaceae</taxon>
        <taxon>Crotonoideae</taxon>
        <taxon>Micrandreae</taxon>
        <taxon>Hevea</taxon>
    </lineage>
</organism>
<evidence type="ECO:0000256" key="1">
    <source>
        <dbReference type="ARBA" id="ARBA00010838"/>
    </source>
</evidence>
<dbReference type="Proteomes" id="UP000467840">
    <property type="component" value="Chromosome 10"/>
</dbReference>
<dbReference type="Pfam" id="PF00232">
    <property type="entry name" value="Glyco_hydro_1"/>
    <property type="match status" value="1"/>
</dbReference>
<evidence type="ECO:0000313" key="4">
    <source>
        <dbReference type="Proteomes" id="UP000467840"/>
    </source>
</evidence>